<dbReference type="RefSeq" id="WP_203818576.1">
    <property type="nucleotide sequence ID" value="NZ_BAAABP010000013.1"/>
</dbReference>
<sequence>MDPAVRGPGPGVRGLAPGAGDCAGGGTDGAGNAAGTDGLTEKRAALLAGVAIGAGESAEGTGAGGSGGRSVGGWSVGGRSVGGWAGIEAYGSAVTRFSPSRRVLTAYPPPPETAARTTAPSESHWRRLGRRPGAACLPM</sequence>
<accession>A0A919MA03</accession>
<proteinExistence type="predicted"/>
<gene>
    <name evidence="2" type="ORF">Afe05nite_39160</name>
</gene>
<dbReference type="AlphaFoldDB" id="A0A919MA03"/>
<feature type="region of interest" description="Disordered" evidence="1">
    <location>
        <begin position="106"/>
        <end position="139"/>
    </location>
</feature>
<protein>
    <submittedName>
        <fullName evidence="2">Uncharacterized protein</fullName>
    </submittedName>
</protein>
<feature type="region of interest" description="Disordered" evidence="1">
    <location>
        <begin position="1"/>
        <end position="20"/>
    </location>
</feature>
<evidence type="ECO:0000313" key="3">
    <source>
        <dbReference type="Proteomes" id="UP000598174"/>
    </source>
</evidence>
<feature type="region of interest" description="Disordered" evidence="1">
    <location>
        <begin position="56"/>
        <end position="75"/>
    </location>
</feature>
<organism evidence="2 3">
    <name type="scientific">Paractinoplanes ferrugineus</name>
    <dbReference type="NCBI Taxonomy" id="113564"/>
    <lineage>
        <taxon>Bacteria</taxon>
        <taxon>Bacillati</taxon>
        <taxon>Actinomycetota</taxon>
        <taxon>Actinomycetes</taxon>
        <taxon>Micromonosporales</taxon>
        <taxon>Micromonosporaceae</taxon>
        <taxon>Paractinoplanes</taxon>
    </lineage>
</organism>
<keyword evidence="3" id="KW-1185">Reference proteome</keyword>
<feature type="compositionally biased region" description="Gly residues" evidence="1">
    <location>
        <begin position="61"/>
        <end position="75"/>
    </location>
</feature>
<evidence type="ECO:0000256" key="1">
    <source>
        <dbReference type="SAM" id="MobiDB-lite"/>
    </source>
</evidence>
<dbReference type="Proteomes" id="UP000598174">
    <property type="component" value="Unassembled WGS sequence"/>
</dbReference>
<comment type="caution">
    <text evidence="2">The sequence shown here is derived from an EMBL/GenBank/DDBJ whole genome shotgun (WGS) entry which is preliminary data.</text>
</comment>
<name>A0A919MA03_9ACTN</name>
<dbReference type="EMBL" id="BOMM01000036">
    <property type="protein sequence ID" value="GIE12076.1"/>
    <property type="molecule type" value="Genomic_DNA"/>
</dbReference>
<evidence type="ECO:0000313" key="2">
    <source>
        <dbReference type="EMBL" id="GIE12076.1"/>
    </source>
</evidence>
<reference evidence="2" key="1">
    <citation type="submission" date="2021-01" db="EMBL/GenBank/DDBJ databases">
        <title>Whole genome shotgun sequence of Actinoplanes ferrugineus NBRC 15555.</title>
        <authorList>
            <person name="Komaki H."/>
            <person name="Tamura T."/>
        </authorList>
    </citation>
    <scope>NUCLEOTIDE SEQUENCE</scope>
    <source>
        <strain evidence="2">NBRC 15555</strain>
    </source>
</reference>